<keyword evidence="3" id="KW-1185">Reference proteome</keyword>
<evidence type="ECO:0000256" key="1">
    <source>
        <dbReference type="SAM" id="MobiDB-lite"/>
    </source>
</evidence>
<proteinExistence type="predicted"/>
<name>A0A5J9SLX4_9POAL</name>
<feature type="non-terminal residue" evidence="2">
    <location>
        <position position="1"/>
    </location>
</feature>
<protein>
    <submittedName>
        <fullName evidence="2">Uncharacterized protein</fullName>
    </submittedName>
</protein>
<sequence length="64" mass="7683">MTRRRRRHSRDRIITSARFQRRLGQQEGRETGRKRPLKAMELPFGHPQHISGDYDPLNDIRKSD</sequence>
<gene>
    <name evidence="2" type="ORF">EJB05_54663</name>
</gene>
<accession>A0A5J9SLX4</accession>
<evidence type="ECO:0000313" key="3">
    <source>
        <dbReference type="Proteomes" id="UP000324897"/>
    </source>
</evidence>
<dbReference type="Gramene" id="TVT99948">
    <property type="protein sequence ID" value="TVT99948"/>
    <property type="gene ID" value="EJB05_54663"/>
</dbReference>
<comment type="caution">
    <text evidence="2">The sequence shown here is derived from an EMBL/GenBank/DDBJ whole genome shotgun (WGS) entry which is preliminary data.</text>
</comment>
<dbReference type="EMBL" id="RWGY01000655">
    <property type="protein sequence ID" value="TVT99948.1"/>
    <property type="molecule type" value="Genomic_DNA"/>
</dbReference>
<dbReference type="Proteomes" id="UP000324897">
    <property type="component" value="Unassembled WGS sequence"/>
</dbReference>
<organism evidence="2 3">
    <name type="scientific">Eragrostis curvula</name>
    <name type="common">weeping love grass</name>
    <dbReference type="NCBI Taxonomy" id="38414"/>
    <lineage>
        <taxon>Eukaryota</taxon>
        <taxon>Viridiplantae</taxon>
        <taxon>Streptophyta</taxon>
        <taxon>Embryophyta</taxon>
        <taxon>Tracheophyta</taxon>
        <taxon>Spermatophyta</taxon>
        <taxon>Magnoliopsida</taxon>
        <taxon>Liliopsida</taxon>
        <taxon>Poales</taxon>
        <taxon>Poaceae</taxon>
        <taxon>PACMAD clade</taxon>
        <taxon>Chloridoideae</taxon>
        <taxon>Eragrostideae</taxon>
        <taxon>Eragrostidinae</taxon>
        <taxon>Eragrostis</taxon>
    </lineage>
</organism>
<evidence type="ECO:0000313" key="2">
    <source>
        <dbReference type="EMBL" id="TVT99948.1"/>
    </source>
</evidence>
<feature type="region of interest" description="Disordered" evidence="1">
    <location>
        <begin position="1"/>
        <end position="64"/>
    </location>
</feature>
<reference evidence="2 3" key="1">
    <citation type="journal article" date="2019" name="Sci. Rep.">
        <title>A high-quality genome of Eragrostis curvula grass provides insights into Poaceae evolution and supports new strategies to enhance forage quality.</title>
        <authorList>
            <person name="Carballo J."/>
            <person name="Santos B.A.C.M."/>
            <person name="Zappacosta D."/>
            <person name="Garbus I."/>
            <person name="Selva J.P."/>
            <person name="Gallo C.A."/>
            <person name="Diaz A."/>
            <person name="Albertini E."/>
            <person name="Caccamo M."/>
            <person name="Echenique V."/>
        </authorList>
    </citation>
    <scope>NUCLEOTIDE SEQUENCE [LARGE SCALE GENOMIC DNA]</scope>
    <source>
        <strain evidence="3">cv. Victoria</strain>
        <tissue evidence="2">Leaf</tissue>
    </source>
</reference>
<feature type="compositionally biased region" description="Basic residues" evidence="1">
    <location>
        <begin position="1"/>
        <end position="10"/>
    </location>
</feature>
<dbReference type="AlphaFoldDB" id="A0A5J9SLX4"/>